<dbReference type="Gene3D" id="3.40.50.720">
    <property type="entry name" value="NAD(P)-binding Rossmann-like Domain"/>
    <property type="match status" value="1"/>
</dbReference>
<keyword evidence="2" id="KW-0560">Oxidoreductase</keyword>
<dbReference type="GO" id="GO:0016616">
    <property type="term" value="F:oxidoreductase activity, acting on the CH-OH group of donors, NAD or NADP as acceptor"/>
    <property type="evidence" value="ECO:0007669"/>
    <property type="project" value="TreeGrafter"/>
</dbReference>
<comment type="similarity">
    <text evidence="1 3">Belongs to the short-chain dehydrogenases/reductases (SDR) family.</text>
</comment>
<dbReference type="InterPro" id="IPR002347">
    <property type="entry name" value="SDR_fam"/>
</dbReference>
<dbReference type="EMBL" id="ATLV01019206">
    <property type="status" value="NOT_ANNOTATED_CDS"/>
    <property type="molecule type" value="Genomic_DNA"/>
</dbReference>
<evidence type="ECO:0000313" key="4">
    <source>
        <dbReference type="EMBL" id="KFB43923.1"/>
    </source>
</evidence>
<dbReference type="InterPro" id="IPR020904">
    <property type="entry name" value="Sc_DH/Rdtase_CS"/>
</dbReference>
<dbReference type="PANTHER" id="PTHR44229">
    <property type="entry name" value="15-HYDROXYPROSTAGLANDIN DEHYDROGENASE [NAD(+)]"/>
    <property type="match status" value="1"/>
</dbReference>
<dbReference type="AlphaFoldDB" id="A0A084W129"/>
<evidence type="ECO:0000256" key="1">
    <source>
        <dbReference type="ARBA" id="ARBA00006484"/>
    </source>
</evidence>
<dbReference type="VEuPathDB" id="VectorBase:ASIC011748"/>
<dbReference type="Pfam" id="PF00106">
    <property type="entry name" value="adh_short"/>
    <property type="match status" value="1"/>
</dbReference>
<reference evidence="4 6" key="1">
    <citation type="journal article" date="2014" name="BMC Genomics">
        <title>Genome sequence of Anopheles sinensis provides insight into genetics basis of mosquito competence for malaria parasites.</title>
        <authorList>
            <person name="Zhou D."/>
            <person name="Zhang D."/>
            <person name="Ding G."/>
            <person name="Shi L."/>
            <person name="Hou Q."/>
            <person name="Ye Y."/>
            <person name="Xu Y."/>
            <person name="Zhou H."/>
            <person name="Xiong C."/>
            <person name="Li S."/>
            <person name="Yu J."/>
            <person name="Hong S."/>
            <person name="Yu X."/>
            <person name="Zou P."/>
            <person name="Chen C."/>
            <person name="Chang X."/>
            <person name="Wang W."/>
            <person name="Lv Y."/>
            <person name="Sun Y."/>
            <person name="Ma L."/>
            <person name="Shen B."/>
            <person name="Zhu C."/>
        </authorList>
    </citation>
    <scope>NUCLEOTIDE SEQUENCE [LARGE SCALE GENOMIC DNA]</scope>
</reference>
<proteinExistence type="inferred from homology"/>
<dbReference type="GO" id="GO:0005737">
    <property type="term" value="C:cytoplasm"/>
    <property type="evidence" value="ECO:0007669"/>
    <property type="project" value="TreeGrafter"/>
</dbReference>
<dbReference type="SUPFAM" id="SSF51735">
    <property type="entry name" value="NAD(P)-binding Rossmann-fold domains"/>
    <property type="match status" value="1"/>
</dbReference>
<evidence type="ECO:0000256" key="2">
    <source>
        <dbReference type="ARBA" id="ARBA00023002"/>
    </source>
</evidence>
<organism evidence="4">
    <name type="scientific">Anopheles sinensis</name>
    <name type="common">Mosquito</name>
    <dbReference type="NCBI Taxonomy" id="74873"/>
    <lineage>
        <taxon>Eukaryota</taxon>
        <taxon>Metazoa</taxon>
        <taxon>Ecdysozoa</taxon>
        <taxon>Arthropoda</taxon>
        <taxon>Hexapoda</taxon>
        <taxon>Insecta</taxon>
        <taxon>Pterygota</taxon>
        <taxon>Neoptera</taxon>
        <taxon>Endopterygota</taxon>
        <taxon>Diptera</taxon>
        <taxon>Nematocera</taxon>
        <taxon>Culicoidea</taxon>
        <taxon>Culicidae</taxon>
        <taxon>Anophelinae</taxon>
        <taxon>Anopheles</taxon>
    </lineage>
</organism>
<name>A0A084W129_ANOSI</name>
<dbReference type="FunFam" id="3.40.50.720:FF:000149">
    <property type="entry name" value="15-hydroxyprostaglandin dehydrogenase [NAD(+)]"/>
    <property type="match status" value="1"/>
</dbReference>
<evidence type="ECO:0000256" key="3">
    <source>
        <dbReference type="RuleBase" id="RU000363"/>
    </source>
</evidence>
<dbReference type="PRINTS" id="PR01167">
    <property type="entry name" value="INSADHFAMILY"/>
</dbReference>
<reference evidence="5" key="2">
    <citation type="submission" date="2020-05" db="UniProtKB">
        <authorList>
            <consortium name="EnsemblMetazoa"/>
        </authorList>
    </citation>
    <scope>IDENTIFICATION</scope>
</reference>
<dbReference type="PANTHER" id="PTHR44229:SF8">
    <property type="entry name" value="ALCOHOL DEHYDROGENASE-RELATED"/>
    <property type="match status" value="1"/>
</dbReference>
<dbReference type="EnsemblMetazoa" id="ASIC011748-RA">
    <property type="protein sequence ID" value="ASIC011748-PA"/>
    <property type="gene ID" value="ASIC011748"/>
</dbReference>
<dbReference type="Proteomes" id="UP000030765">
    <property type="component" value="Unassembled WGS sequence"/>
</dbReference>
<dbReference type="STRING" id="74873.A0A084W129"/>
<keyword evidence="6" id="KW-1185">Reference proteome</keyword>
<gene>
    <name evidence="4" type="ORF">ZHAS_00011748</name>
</gene>
<dbReference type="OMA" id="STWICND"/>
<dbReference type="EMBL" id="KE525264">
    <property type="protein sequence ID" value="KFB43923.1"/>
    <property type="molecule type" value="Genomic_DNA"/>
</dbReference>
<evidence type="ECO:0000313" key="6">
    <source>
        <dbReference type="Proteomes" id="UP000030765"/>
    </source>
</evidence>
<dbReference type="VEuPathDB" id="VectorBase:ASIS001638"/>
<dbReference type="PRINTS" id="PR00080">
    <property type="entry name" value="SDRFAMILY"/>
</dbReference>
<dbReference type="InterPro" id="IPR036291">
    <property type="entry name" value="NAD(P)-bd_dom_sf"/>
</dbReference>
<protein>
    <submittedName>
        <fullName evidence="4">AGAP006926-PA-like protein</fullName>
    </submittedName>
</protein>
<dbReference type="PROSITE" id="PS00061">
    <property type="entry name" value="ADH_SHORT"/>
    <property type="match status" value="1"/>
</dbReference>
<accession>A0A084W129</accession>
<sequence>MSLQGKNAVVFGGCGGIGFAICKHLLKEGVQKLCILDVSELSEPNRMLLKDVNQQAELVFKHCDISKRTMLQKTLQEDVVGVLGTIDLLVNSSGIATADVLDSVIDVNLTGVINACLFTLDVMSRAKGGIGGVIVNVASIAGLEPIAFLPVYCASKYGVVGFTRSLGVPQIYDETGVKFITICPGATRTRLFENCRSASMEMVALKQLFQDYLTRFVAQSPDAVGACVVRAINEGDNGSVWICNEETSTPFTFPASQFF</sequence>
<evidence type="ECO:0000313" key="5">
    <source>
        <dbReference type="EnsemblMetazoa" id="ASIC011748-PA"/>
    </source>
</evidence>
<dbReference type="OrthoDB" id="417891at2759"/>